<dbReference type="EMBL" id="JAHRIO010012703">
    <property type="protein sequence ID" value="MEQ2162866.1"/>
    <property type="molecule type" value="Genomic_DNA"/>
</dbReference>
<name>A0ABV0MVH7_9TELE</name>
<evidence type="ECO:0000313" key="1">
    <source>
        <dbReference type="EMBL" id="MEQ2162866.1"/>
    </source>
</evidence>
<protein>
    <submittedName>
        <fullName evidence="1">Uncharacterized protein</fullName>
    </submittedName>
</protein>
<reference evidence="1 2" key="1">
    <citation type="submission" date="2021-06" db="EMBL/GenBank/DDBJ databases">
        <authorList>
            <person name="Palmer J.M."/>
        </authorList>
    </citation>
    <scope>NUCLEOTIDE SEQUENCE [LARGE SCALE GENOMIC DNA]</scope>
    <source>
        <strain evidence="1 2">GA_2019</strain>
        <tissue evidence="1">Muscle</tissue>
    </source>
</reference>
<dbReference type="Proteomes" id="UP001476798">
    <property type="component" value="Unassembled WGS sequence"/>
</dbReference>
<comment type="caution">
    <text evidence="1">The sequence shown here is derived from an EMBL/GenBank/DDBJ whole genome shotgun (WGS) entry which is preliminary data.</text>
</comment>
<evidence type="ECO:0000313" key="2">
    <source>
        <dbReference type="Proteomes" id="UP001476798"/>
    </source>
</evidence>
<organism evidence="1 2">
    <name type="scientific">Goodea atripinnis</name>
    <dbReference type="NCBI Taxonomy" id="208336"/>
    <lineage>
        <taxon>Eukaryota</taxon>
        <taxon>Metazoa</taxon>
        <taxon>Chordata</taxon>
        <taxon>Craniata</taxon>
        <taxon>Vertebrata</taxon>
        <taxon>Euteleostomi</taxon>
        <taxon>Actinopterygii</taxon>
        <taxon>Neopterygii</taxon>
        <taxon>Teleostei</taxon>
        <taxon>Neoteleostei</taxon>
        <taxon>Acanthomorphata</taxon>
        <taxon>Ovalentaria</taxon>
        <taxon>Atherinomorphae</taxon>
        <taxon>Cyprinodontiformes</taxon>
        <taxon>Goodeidae</taxon>
        <taxon>Goodea</taxon>
    </lineage>
</organism>
<keyword evidence="2" id="KW-1185">Reference proteome</keyword>
<accession>A0ABV0MVH7</accession>
<proteinExistence type="predicted"/>
<sequence>MQHEAQGIYKSVPSSREEEDAFGLRGKKRSHSALLTKAPCTQWDLLAEHLCMYLIHDPEGNAAAGVINDLIIRIVQSSFRGFPPLKPSTQGIAYSEVIYDFFVSGKVISEFQFFGPNFEHFHLLGISLSPKMSSVDEISFTNKV</sequence>
<gene>
    <name evidence="1" type="ORF">GOODEAATRI_024328</name>
</gene>